<comment type="caution">
    <text evidence="3">The sequence shown here is derived from an EMBL/GenBank/DDBJ whole genome shotgun (WGS) entry which is preliminary data.</text>
</comment>
<proteinExistence type="predicted"/>
<feature type="compositionally biased region" description="Low complexity" evidence="1">
    <location>
        <begin position="350"/>
        <end position="365"/>
    </location>
</feature>
<dbReference type="InParanoid" id="A0A024GPV7"/>
<keyword evidence="4" id="KW-1185">Reference proteome</keyword>
<dbReference type="Proteomes" id="UP000053237">
    <property type="component" value="Unassembled WGS sequence"/>
</dbReference>
<accession>A0A024GPV7</accession>
<evidence type="ECO:0000313" key="4">
    <source>
        <dbReference type="Proteomes" id="UP000053237"/>
    </source>
</evidence>
<dbReference type="OrthoDB" id="124855at2759"/>
<sequence length="424" mass="48377">MKSNALTNHINKEPFDPKELYYGYQRVVDARDSKERWSEARILDLNESERLLFVHYIGWNSRYDEWVARERITAHGRHTKAKRKPPESWDGKTSLFRRRGKRRTSIVPVSIDHQDTDTSAVIPTSPCSPVKVRKLPEANDSIHSDATDEPRDEPVRIEVASLDGTQGNEPKERTIDLELTIDVHADPMESSVTRDKSHKKAKKEQKIPRCTDSDTEINGMEEYAMEGPNRTTKKHLAAIFRSRLQQSYRVEGYQMYMGPTSPTESALEAFSLHHNPSYSAAVQCQSFSRCARKEEHFQDQIGRMEQEAYHQQTLALRKKNLQFAVESEELLKKSSALWHDQSHAFRVLDSTASPTNASTSSESSPKIQSVNQSSEADTGQRFGLKEKGVTSECSAKEKESDALENGKDEANQKEEDEILYEFVL</sequence>
<feature type="region of interest" description="Disordered" evidence="1">
    <location>
        <begin position="349"/>
        <end position="417"/>
    </location>
</feature>
<dbReference type="InterPro" id="IPR016197">
    <property type="entry name" value="Chromo-like_dom_sf"/>
</dbReference>
<evidence type="ECO:0000313" key="3">
    <source>
        <dbReference type="EMBL" id="CCI48581.1"/>
    </source>
</evidence>
<dbReference type="STRING" id="65357.A0A024GPV7"/>
<organism evidence="3 4">
    <name type="scientific">Albugo candida</name>
    <dbReference type="NCBI Taxonomy" id="65357"/>
    <lineage>
        <taxon>Eukaryota</taxon>
        <taxon>Sar</taxon>
        <taxon>Stramenopiles</taxon>
        <taxon>Oomycota</taxon>
        <taxon>Peronosporomycetes</taxon>
        <taxon>Albuginales</taxon>
        <taxon>Albuginaceae</taxon>
        <taxon>Albugo</taxon>
    </lineage>
</organism>
<dbReference type="InterPro" id="IPR025995">
    <property type="entry name" value="Tudor-knot"/>
</dbReference>
<evidence type="ECO:0000256" key="1">
    <source>
        <dbReference type="SAM" id="MobiDB-lite"/>
    </source>
</evidence>
<gene>
    <name evidence="3" type="ORF">BN9_097310</name>
</gene>
<feature type="compositionally biased region" description="Polar residues" evidence="1">
    <location>
        <begin position="366"/>
        <end position="377"/>
    </location>
</feature>
<feature type="domain" description="Tudor-knot" evidence="2">
    <location>
        <begin position="33"/>
        <end position="72"/>
    </location>
</feature>
<name>A0A024GPV7_9STRA</name>
<dbReference type="Pfam" id="PF11717">
    <property type="entry name" value="Tudor-knot"/>
    <property type="match status" value="1"/>
</dbReference>
<feature type="compositionally biased region" description="Basic and acidic residues" evidence="1">
    <location>
        <begin position="383"/>
        <end position="413"/>
    </location>
</feature>
<dbReference type="SUPFAM" id="SSF54160">
    <property type="entry name" value="Chromo domain-like"/>
    <property type="match status" value="1"/>
</dbReference>
<dbReference type="EMBL" id="CAIX01000235">
    <property type="protein sequence ID" value="CCI48581.1"/>
    <property type="molecule type" value="Genomic_DNA"/>
</dbReference>
<dbReference type="Gene3D" id="2.30.30.140">
    <property type="match status" value="1"/>
</dbReference>
<dbReference type="CDD" id="cd20104">
    <property type="entry name" value="MBT_PHF20L1-like"/>
    <property type="match status" value="1"/>
</dbReference>
<protein>
    <recommendedName>
        <fullName evidence="2">Tudor-knot domain-containing protein</fullName>
    </recommendedName>
</protein>
<evidence type="ECO:0000259" key="2">
    <source>
        <dbReference type="Pfam" id="PF11717"/>
    </source>
</evidence>
<dbReference type="AlphaFoldDB" id="A0A024GPV7"/>
<reference evidence="3 4" key="1">
    <citation type="submission" date="2012-05" db="EMBL/GenBank/DDBJ databases">
        <title>Recombination and specialization in a pathogen metapopulation.</title>
        <authorList>
            <person name="Gardiner A."/>
            <person name="Kemen E."/>
            <person name="Schultz-Larsen T."/>
            <person name="MacLean D."/>
            <person name="Van Oosterhout C."/>
            <person name="Jones J.D.G."/>
        </authorList>
    </citation>
    <scope>NUCLEOTIDE SEQUENCE [LARGE SCALE GENOMIC DNA]</scope>
    <source>
        <strain evidence="3 4">Ac Nc2</strain>
    </source>
</reference>
<feature type="region of interest" description="Disordered" evidence="1">
    <location>
        <begin position="189"/>
        <end position="213"/>
    </location>
</feature>